<evidence type="ECO:0000256" key="1">
    <source>
        <dbReference type="ARBA" id="ARBA00004123"/>
    </source>
</evidence>
<keyword evidence="2" id="KW-0805">Transcription regulation</keyword>
<dbReference type="AlphaFoldDB" id="A0AAD9XJD1"/>
<evidence type="ECO:0000256" key="2">
    <source>
        <dbReference type="ARBA" id="ARBA00023015"/>
    </source>
</evidence>
<dbReference type="GO" id="GO:0003700">
    <property type="term" value="F:DNA-binding transcription factor activity"/>
    <property type="evidence" value="ECO:0007669"/>
    <property type="project" value="InterPro"/>
</dbReference>
<accession>A0AAD9XJD1</accession>
<dbReference type="GO" id="GO:0000976">
    <property type="term" value="F:transcription cis-regulatory region binding"/>
    <property type="evidence" value="ECO:0007669"/>
    <property type="project" value="TreeGrafter"/>
</dbReference>
<dbReference type="InterPro" id="IPR004827">
    <property type="entry name" value="bZIP"/>
</dbReference>
<proteinExistence type="predicted"/>
<evidence type="ECO:0000256" key="4">
    <source>
        <dbReference type="ARBA" id="ARBA00023163"/>
    </source>
</evidence>
<keyword evidence="5" id="KW-0539">Nucleus</keyword>
<evidence type="ECO:0000256" key="6">
    <source>
        <dbReference type="SAM" id="MobiDB-lite"/>
    </source>
</evidence>
<dbReference type="Pfam" id="PF00170">
    <property type="entry name" value="bZIP_1"/>
    <property type="match status" value="1"/>
</dbReference>
<dbReference type="PROSITE" id="PS00036">
    <property type="entry name" value="BZIP_BASIC"/>
    <property type="match status" value="1"/>
</dbReference>
<dbReference type="PROSITE" id="PS50217">
    <property type="entry name" value="BZIP"/>
    <property type="match status" value="1"/>
</dbReference>
<comment type="caution">
    <text evidence="8">The sequence shown here is derived from an EMBL/GenBank/DDBJ whole genome shotgun (WGS) entry which is preliminary data.</text>
</comment>
<reference evidence="8" key="1">
    <citation type="journal article" date="2023" name="Plant J.">
        <title>Genome sequences and population genomics provide insights into the demographic history, inbreeding, and mutation load of two 'living fossil' tree species of Dipteronia.</title>
        <authorList>
            <person name="Feng Y."/>
            <person name="Comes H.P."/>
            <person name="Chen J."/>
            <person name="Zhu S."/>
            <person name="Lu R."/>
            <person name="Zhang X."/>
            <person name="Li P."/>
            <person name="Qiu J."/>
            <person name="Olsen K.M."/>
            <person name="Qiu Y."/>
        </authorList>
    </citation>
    <scope>NUCLEOTIDE SEQUENCE</scope>
    <source>
        <strain evidence="8">KIB01</strain>
    </source>
</reference>
<dbReference type="GO" id="GO:0005634">
    <property type="term" value="C:nucleus"/>
    <property type="evidence" value="ECO:0007669"/>
    <property type="project" value="UniProtKB-SubCell"/>
</dbReference>
<organism evidence="8 9">
    <name type="scientific">Dipteronia dyeriana</name>
    <dbReference type="NCBI Taxonomy" id="168575"/>
    <lineage>
        <taxon>Eukaryota</taxon>
        <taxon>Viridiplantae</taxon>
        <taxon>Streptophyta</taxon>
        <taxon>Embryophyta</taxon>
        <taxon>Tracheophyta</taxon>
        <taxon>Spermatophyta</taxon>
        <taxon>Magnoliopsida</taxon>
        <taxon>eudicotyledons</taxon>
        <taxon>Gunneridae</taxon>
        <taxon>Pentapetalae</taxon>
        <taxon>rosids</taxon>
        <taxon>malvids</taxon>
        <taxon>Sapindales</taxon>
        <taxon>Sapindaceae</taxon>
        <taxon>Hippocastanoideae</taxon>
        <taxon>Acereae</taxon>
        <taxon>Dipteronia</taxon>
    </lineage>
</organism>
<evidence type="ECO:0000259" key="7">
    <source>
        <dbReference type="PROSITE" id="PS50217"/>
    </source>
</evidence>
<dbReference type="InterPro" id="IPR046347">
    <property type="entry name" value="bZIP_sf"/>
</dbReference>
<feature type="region of interest" description="Disordered" evidence="6">
    <location>
        <begin position="1"/>
        <end position="51"/>
    </location>
</feature>
<dbReference type="InterPro" id="IPR045314">
    <property type="entry name" value="bZIP_plant_GBF1"/>
</dbReference>
<dbReference type="PANTHER" id="PTHR45764">
    <property type="entry name" value="BZIP TRANSCRIPTION FACTOR 44"/>
    <property type="match status" value="1"/>
</dbReference>
<protein>
    <recommendedName>
        <fullName evidence="7">BZIP domain-containing protein</fullName>
    </recommendedName>
</protein>
<dbReference type="Proteomes" id="UP001280121">
    <property type="component" value="Unassembled WGS sequence"/>
</dbReference>
<feature type="compositionally biased region" description="Polar residues" evidence="6">
    <location>
        <begin position="1"/>
        <end position="18"/>
    </location>
</feature>
<dbReference type="Gene3D" id="1.20.5.170">
    <property type="match status" value="1"/>
</dbReference>
<keyword evidence="3" id="KW-0238">DNA-binding</keyword>
<name>A0AAD9XJD1_9ROSI</name>
<evidence type="ECO:0000256" key="3">
    <source>
        <dbReference type="ARBA" id="ARBA00023125"/>
    </source>
</evidence>
<dbReference type="PANTHER" id="PTHR45764:SF38">
    <property type="entry name" value="BZIP TRANSCRIPTION FACTOR 44"/>
    <property type="match status" value="1"/>
</dbReference>
<evidence type="ECO:0000313" key="9">
    <source>
        <dbReference type="Proteomes" id="UP001280121"/>
    </source>
</evidence>
<dbReference type="CDD" id="cd14702">
    <property type="entry name" value="bZIP_plant_GBF1"/>
    <property type="match status" value="1"/>
</dbReference>
<dbReference type="GO" id="GO:0045893">
    <property type="term" value="P:positive regulation of DNA-templated transcription"/>
    <property type="evidence" value="ECO:0007669"/>
    <property type="project" value="TreeGrafter"/>
</dbReference>
<dbReference type="FunFam" id="1.20.5.170:FF:000020">
    <property type="entry name" value="BZIP transcription factor"/>
    <property type="match status" value="1"/>
</dbReference>
<dbReference type="SMART" id="SM00338">
    <property type="entry name" value="BRLZ"/>
    <property type="match status" value="1"/>
</dbReference>
<keyword evidence="9" id="KW-1185">Reference proteome</keyword>
<evidence type="ECO:0000313" key="8">
    <source>
        <dbReference type="EMBL" id="KAK2660585.1"/>
    </source>
</evidence>
<feature type="domain" description="BZIP" evidence="7">
    <location>
        <begin position="28"/>
        <end position="91"/>
    </location>
</feature>
<dbReference type="SUPFAM" id="SSF57959">
    <property type="entry name" value="Leucine zipper domain"/>
    <property type="match status" value="1"/>
</dbReference>
<keyword evidence="4" id="KW-0804">Transcription</keyword>
<comment type="subcellular location">
    <subcellularLocation>
        <location evidence="1">Nucleus</location>
    </subcellularLocation>
</comment>
<evidence type="ECO:0000256" key="5">
    <source>
        <dbReference type="ARBA" id="ARBA00023242"/>
    </source>
</evidence>
<dbReference type="GO" id="GO:0046982">
    <property type="term" value="F:protein heterodimerization activity"/>
    <property type="evidence" value="ECO:0007669"/>
    <property type="project" value="UniProtKB-ARBA"/>
</dbReference>
<gene>
    <name evidence="8" type="ORF">Ddye_007118</name>
</gene>
<sequence length="104" mass="12059">MASSSENSSCSTLIQNSDSEQDLQEVMDQRRRRREQSNREAARRSRMRKQKHLDELMQQVTRLTRDNNQLLTSINISNKHLIAVQTENSILKALIYLLISSGKD</sequence>
<dbReference type="EMBL" id="JANJYI010000002">
    <property type="protein sequence ID" value="KAK2660585.1"/>
    <property type="molecule type" value="Genomic_DNA"/>
</dbReference>